<sequence length="48" mass="5649">MFEPKQMIEGKIFIHHRRDEMLAILTSMNYPAAILNVLSMHRILLVIL</sequence>
<reference evidence="2 3" key="1">
    <citation type="submission" date="2013-02" db="EMBL/GenBank/DDBJ databases">
        <title>The Genome Sequence of Acinetobacter sp. NIPH 899.</title>
        <authorList>
            <consortium name="The Broad Institute Genome Sequencing Platform"/>
            <consortium name="The Broad Institute Genome Sequencing Center for Infectious Disease"/>
            <person name="Cerqueira G."/>
            <person name="Feldgarden M."/>
            <person name="Courvalin P."/>
            <person name="Perichon B."/>
            <person name="Grillot-Courvalin C."/>
            <person name="Clermont D."/>
            <person name="Rocha E."/>
            <person name="Yoon E.-J."/>
            <person name="Nemec A."/>
            <person name="Walker B."/>
            <person name="Young S.K."/>
            <person name="Zeng Q."/>
            <person name="Gargeya S."/>
            <person name="Fitzgerald M."/>
            <person name="Haas B."/>
            <person name="Abouelleil A."/>
            <person name="Alvarado L."/>
            <person name="Arachchi H.M."/>
            <person name="Berlin A.M."/>
            <person name="Chapman S.B."/>
            <person name="Dewar J."/>
            <person name="Goldberg J."/>
            <person name="Griggs A."/>
            <person name="Gujja S."/>
            <person name="Hansen M."/>
            <person name="Howarth C."/>
            <person name="Imamovic A."/>
            <person name="Larimer J."/>
            <person name="McCowan C."/>
            <person name="Murphy C."/>
            <person name="Neiman D."/>
            <person name="Pearson M."/>
            <person name="Priest M."/>
            <person name="Roberts A."/>
            <person name="Saif S."/>
            <person name="Shea T."/>
            <person name="Sisk P."/>
            <person name="Sykes S."/>
            <person name="Wortman J."/>
            <person name="Nusbaum C."/>
            <person name="Birren B."/>
        </authorList>
    </citation>
    <scope>NUCLEOTIDE SEQUENCE [LARGE SCALE GENOMIC DNA]</scope>
    <source>
        <strain evidence="2 3">NIPH 899</strain>
    </source>
</reference>
<dbReference type="PATRIC" id="fig|1217710.3.peg.2274"/>
<comment type="caution">
    <text evidence="2">The sequence shown here is derived from an EMBL/GenBank/DDBJ whole genome shotgun (WGS) entry which is preliminary data.</text>
</comment>
<organism evidence="2 3">
    <name type="scientific">Acinetobacter variabilis</name>
    <dbReference type="NCBI Taxonomy" id="70346"/>
    <lineage>
        <taxon>Bacteria</taxon>
        <taxon>Pseudomonadati</taxon>
        <taxon>Pseudomonadota</taxon>
        <taxon>Gammaproteobacteria</taxon>
        <taxon>Moraxellales</taxon>
        <taxon>Moraxellaceae</taxon>
        <taxon>Acinetobacter</taxon>
    </lineage>
</organism>
<dbReference type="AlphaFoldDB" id="N8VGF2"/>
<keyword evidence="3" id="KW-1185">Reference proteome</keyword>
<dbReference type="Proteomes" id="UP000013070">
    <property type="component" value="Unassembled WGS sequence"/>
</dbReference>
<gene>
    <name evidence="2" type="ORF">F969_02387</name>
</gene>
<name>N8VGF2_9GAMM</name>
<evidence type="ECO:0000256" key="1">
    <source>
        <dbReference type="SAM" id="Phobius"/>
    </source>
</evidence>
<evidence type="ECO:0000313" key="2">
    <source>
        <dbReference type="EMBL" id="ENU98665.1"/>
    </source>
</evidence>
<dbReference type="HOGENOM" id="CLU_3148374_0_0_6"/>
<keyword evidence="1" id="KW-0472">Membrane</keyword>
<keyword evidence="1" id="KW-1133">Transmembrane helix</keyword>
<dbReference type="EMBL" id="APPE01000063">
    <property type="protein sequence ID" value="ENU98665.1"/>
    <property type="molecule type" value="Genomic_DNA"/>
</dbReference>
<protein>
    <submittedName>
        <fullName evidence="2">Uncharacterized protein</fullName>
    </submittedName>
</protein>
<evidence type="ECO:0000313" key="3">
    <source>
        <dbReference type="Proteomes" id="UP000013070"/>
    </source>
</evidence>
<accession>N8VGF2</accession>
<proteinExistence type="predicted"/>
<feature type="transmembrane region" description="Helical" evidence="1">
    <location>
        <begin position="21"/>
        <end position="44"/>
    </location>
</feature>
<keyword evidence="1" id="KW-0812">Transmembrane</keyword>